<dbReference type="EMBL" id="NESQ01000116">
    <property type="protein sequence ID" value="PUU78566.1"/>
    <property type="molecule type" value="Genomic_DNA"/>
</dbReference>
<feature type="compositionally biased region" description="Basic residues" evidence="1">
    <location>
        <begin position="137"/>
        <end position="154"/>
    </location>
</feature>
<evidence type="ECO:0000313" key="3">
    <source>
        <dbReference type="Proteomes" id="UP000244722"/>
    </source>
</evidence>
<comment type="caution">
    <text evidence="2">The sequence shown here is derived from an EMBL/GenBank/DDBJ whole genome shotgun (WGS) entry which is preliminary data.</text>
</comment>
<organism evidence="2 3">
    <name type="scientific">Tuber borchii</name>
    <name type="common">White truffle</name>
    <dbReference type="NCBI Taxonomy" id="42251"/>
    <lineage>
        <taxon>Eukaryota</taxon>
        <taxon>Fungi</taxon>
        <taxon>Dikarya</taxon>
        <taxon>Ascomycota</taxon>
        <taxon>Pezizomycotina</taxon>
        <taxon>Pezizomycetes</taxon>
        <taxon>Pezizales</taxon>
        <taxon>Tuberaceae</taxon>
        <taxon>Tuber</taxon>
    </lineage>
</organism>
<reference evidence="2 3" key="1">
    <citation type="submission" date="2017-04" db="EMBL/GenBank/DDBJ databases">
        <title>Draft genome sequence of Tuber borchii Vittad., a whitish edible truffle.</title>
        <authorList>
            <consortium name="DOE Joint Genome Institute"/>
            <person name="Murat C."/>
            <person name="Kuo A."/>
            <person name="Barry K.W."/>
            <person name="Clum A."/>
            <person name="Dockter R.B."/>
            <person name="Fauchery L."/>
            <person name="Iotti M."/>
            <person name="Kohler A."/>
            <person name="Labutti K."/>
            <person name="Lindquist E.A."/>
            <person name="Lipzen A."/>
            <person name="Ohm R.A."/>
            <person name="Wang M."/>
            <person name="Grigoriev I.V."/>
            <person name="Zambonelli A."/>
            <person name="Martin F.M."/>
        </authorList>
    </citation>
    <scope>NUCLEOTIDE SEQUENCE [LARGE SCALE GENOMIC DNA]</scope>
    <source>
        <strain evidence="2 3">Tbo3840</strain>
    </source>
</reference>
<name>A0A2T6ZSW5_TUBBO</name>
<evidence type="ECO:0000256" key="1">
    <source>
        <dbReference type="SAM" id="MobiDB-lite"/>
    </source>
</evidence>
<keyword evidence="3" id="KW-1185">Reference proteome</keyword>
<dbReference type="Proteomes" id="UP000244722">
    <property type="component" value="Unassembled WGS sequence"/>
</dbReference>
<sequence length="154" mass="17383">MPEEADKHDARPKMGSGQAGREKGKVGSQEWTNCRGKVSVGARGKKKYGAIKFSWQEQISRRGRHWGVSWICLINVFWVGNMTKIPSSPSEYKSMRKPPAPSPDSLTRQMDSYGRHTQTQTRPPPKMKRCADCVREGRRKNSSRPGKSKSNKPP</sequence>
<gene>
    <name evidence="2" type="ORF">B9Z19DRAFT_64324</name>
</gene>
<proteinExistence type="predicted"/>
<feature type="region of interest" description="Disordered" evidence="1">
    <location>
        <begin position="1"/>
        <end position="31"/>
    </location>
</feature>
<evidence type="ECO:0000313" key="2">
    <source>
        <dbReference type="EMBL" id="PUU78566.1"/>
    </source>
</evidence>
<feature type="compositionally biased region" description="Basic and acidic residues" evidence="1">
    <location>
        <begin position="1"/>
        <end position="12"/>
    </location>
</feature>
<protein>
    <submittedName>
        <fullName evidence="2">Uncharacterized protein</fullName>
    </submittedName>
</protein>
<accession>A0A2T6ZSW5</accession>
<feature type="region of interest" description="Disordered" evidence="1">
    <location>
        <begin position="85"/>
        <end position="154"/>
    </location>
</feature>
<dbReference type="AlphaFoldDB" id="A0A2T6ZSW5"/>
<feature type="compositionally biased region" description="Polar residues" evidence="1">
    <location>
        <begin position="104"/>
        <end position="121"/>
    </location>
</feature>